<protein>
    <submittedName>
        <fullName evidence="1">Uncharacterized protein</fullName>
    </submittedName>
</protein>
<reference evidence="1" key="1">
    <citation type="submission" date="2014-11" db="EMBL/GenBank/DDBJ databases">
        <authorList>
            <person name="Amaro Gonzalez C."/>
        </authorList>
    </citation>
    <scope>NUCLEOTIDE SEQUENCE</scope>
</reference>
<proteinExistence type="predicted"/>
<name>A0A0E9T318_ANGAN</name>
<dbReference type="AlphaFoldDB" id="A0A0E9T318"/>
<sequence length="29" mass="3397">MLGRVGWYITIQPSESQCYSLWCAVLYTK</sequence>
<dbReference type="EMBL" id="GBXM01060573">
    <property type="protein sequence ID" value="JAH48004.1"/>
    <property type="molecule type" value="Transcribed_RNA"/>
</dbReference>
<reference evidence="1" key="2">
    <citation type="journal article" date="2015" name="Fish Shellfish Immunol.">
        <title>Early steps in the European eel (Anguilla anguilla)-Vibrio vulnificus interaction in the gills: Role of the RtxA13 toxin.</title>
        <authorList>
            <person name="Callol A."/>
            <person name="Pajuelo D."/>
            <person name="Ebbesson L."/>
            <person name="Teles M."/>
            <person name="MacKenzie S."/>
            <person name="Amaro C."/>
        </authorList>
    </citation>
    <scope>NUCLEOTIDE SEQUENCE</scope>
</reference>
<organism evidence="1">
    <name type="scientific">Anguilla anguilla</name>
    <name type="common">European freshwater eel</name>
    <name type="synonym">Muraena anguilla</name>
    <dbReference type="NCBI Taxonomy" id="7936"/>
    <lineage>
        <taxon>Eukaryota</taxon>
        <taxon>Metazoa</taxon>
        <taxon>Chordata</taxon>
        <taxon>Craniata</taxon>
        <taxon>Vertebrata</taxon>
        <taxon>Euteleostomi</taxon>
        <taxon>Actinopterygii</taxon>
        <taxon>Neopterygii</taxon>
        <taxon>Teleostei</taxon>
        <taxon>Anguilliformes</taxon>
        <taxon>Anguillidae</taxon>
        <taxon>Anguilla</taxon>
    </lineage>
</organism>
<accession>A0A0E9T318</accession>
<evidence type="ECO:0000313" key="1">
    <source>
        <dbReference type="EMBL" id="JAH48004.1"/>
    </source>
</evidence>